<proteinExistence type="predicted"/>
<feature type="region of interest" description="Disordered" evidence="1">
    <location>
        <begin position="26"/>
        <end position="51"/>
    </location>
</feature>
<protein>
    <submittedName>
        <fullName evidence="2">Uncharacterized protein</fullName>
    </submittedName>
</protein>
<reference evidence="3" key="1">
    <citation type="journal article" date="2019" name="Nat. Commun.">
        <title>The genome of broomcorn millet.</title>
        <authorList>
            <person name="Zou C."/>
            <person name="Miki D."/>
            <person name="Li D."/>
            <person name="Tang Q."/>
            <person name="Xiao L."/>
            <person name="Rajput S."/>
            <person name="Deng P."/>
            <person name="Jia W."/>
            <person name="Huang R."/>
            <person name="Zhang M."/>
            <person name="Sun Y."/>
            <person name="Hu J."/>
            <person name="Fu X."/>
            <person name="Schnable P.S."/>
            <person name="Li F."/>
            <person name="Zhang H."/>
            <person name="Feng B."/>
            <person name="Zhu X."/>
            <person name="Liu R."/>
            <person name="Schnable J.C."/>
            <person name="Zhu J.-K."/>
            <person name="Zhang H."/>
        </authorList>
    </citation>
    <scope>NUCLEOTIDE SEQUENCE [LARGE SCALE GENOMIC DNA]</scope>
</reference>
<comment type="caution">
    <text evidence="2">The sequence shown here is derived from an EMBL/GenBank/DDBJ whole genome shotgun (WGS) entry which is preliminary data.</text>
</comment>
<name>A0A3L6RYZ3_PANMI</name>
<keyword evidence="3" id="KW-1185">Reference proteome</keyword>
<feature type="compositionally biased region" description="Basic and acidic residues" evidence="1">
    <location>
        <begin position="32"/>
        <end position="45"/>
    </location>
</feature>
<dbReference type="AlphaFoldDB" id="A0A3L6RYZ3"/>
<sequence length="200" mass="20775">MQQAANAMLPPCRLAEPLSAWLGAGGATQLDAEERPAPDGRDAARISRGGRARRSICGAAPCATRAARSHHRRGSYGEIPWRGVAPPALWPVPVSSRPVRAGAPEHMPGSGRPDPALSRPEALAHLASAAAAGPSAPHQPNPPNPIMRGARVPGCQPRVTSPGDRWRDSARLVDGIPSQAAAVPPCRVSGALLLRSSAWP</sequence>
<evidence type="ECO:0000313" key="2">
    <source>
        <dbReference type="EMBL" id="RLN11855.1"/>
    </source>
</evidence>
<evidence type="ECO:0000313" key="3">
    <source>
        <dbReference type="Proteomes" id="UP000275267"/>
    </source>
</evidence>
<accession>A0A3L6RYZ3</accession>
<feature type="region of interest" description="Disordered" evidence="1">
    <location>
        <begin position="128"/>
        <end position="150"/>
    </location>
</feature>
<dbReference type="EMBL" id="PQIB02000006">
    <property type="protein sequence ID" value="RLN11855.1"/>
    <property type="molecule type" value="Genomic_DNA"/>
</dbReference>
<evidence type="ECO:0000256" key="1">
    <source>
        <dbReference type="SAM" id="MobiDB-lite"/>
    </source>
</evidence>
<organism evidence="2 3">
    <name type="scientific">Panicum miliaceum</name>
    <name type="common">Proso millet</name>
    <name type="synonym">Broomcorn millet</name>
    <dbReference type="NCBI Taxonomy" id="4540"/>
    <lineage>
        <taxon>Eukaryota</taxon>
        <taxon>Viridiplantae</taxon>
        <taxon>Streptophyta</taxon>
        <taxon>Embryophyta</taxon>
        <taxon>Tracheophyta</taxon>
        <taxon>Spermatophyta</taxon>
        <taxon>Magnoliopsida</taxon>
        <taxon>Liliopsida</taxon>
        <taxon>Poales</taxon>
        <taxon>Poaceae</taxon>
        <taxon>PACMAD clade</taxon>
        <taxon>Panicoideae</taxon>
        <taxon>Panicodae</taxon>
        <taxon>Paniceae</taxon>
        <taxon>Panicinae</taxon>
        <taxon>Panicum</taxon>
        <taxon>Panicum sect. Panicum</taxon>
    </lineage>
</organism>
<dbReference type="Proteomes" id="UP000275267">
    <property type="component" value="Unassembled WGS sequence"/>
</dbReference>
<gene>
    <name evidence="2" type="ORF">C2845_PM09G04540</name>
</gene>